<dbReference type="EMBL" id="JARBJD010000014">
    <property type="protein sequence ID" value="KAK2961841.1"/>
    <property type="molecule type" value="Genomic_DNA"/>
</dbReference>
<proteinExistence type="predicted"/>
<comment type="caution">
    <text evidence="1">The sequence shown here is derived from an EMBL/GenBank/DDBJ whole genome shotgun (WGS) entry which is preliminary data.</text>
</comment>
<keyword evidence="2" id="KW-1185">Reference proteome</keyword>
<evidence type="ECO:0000313" key="1">
    <source>
        <dbReference type="EMBL" id="KAK2961841.1"/>
    </source>
</evidence>
<sequence>MISSEEYSPFLKWKPEDPIVVDSVSEPFVSLVSMVRDGYTFDEELVSKASTLLYSIDLTCDHTLVKSDLLNAYGQGSPNPAAVHSLINSLLLRLLFFVQHADPYIIQNRDQNPFIAISA</sequence>
<accession>A0ABQ9YDK0</accession>
<protein>
    <submittedName>
        <fullName evidence="1">Uncharacterized protein</fullName>
    </submittedName>
</protein>
<organism evidence="1 2">
    <name type="scientific">Blattamonas nauphoetae</name>
    <dbReference type="NCBI Taxonomy" id="2049346"/>
    <lineage>
        <taxon>Eukaryota</taxon>
        <taxon>Metamonada</taxon>
        <taxon>Preaxostyla</taxon>
        <taxon>Oxymonadida</taxon>
        <taxon>Blattamonas</taxon>
    </lineage>
</organism>
<gene>
    <name evidence="1" type="ORF">BLNAU_3278</name>
</gene>
<name>A0ABQ9YDK0_9EUKA</name>
<evidence type="ECO:0000313" key="2">
    <source>
        <dbReference type="Proteomes" id="UP001281761"/>
    </source>
</evidence>
<dbReference type="Proteomes" id="UP001281761">
    <property type="component" value="Unassembled WGS sequence"/>
</dbReference>
<reference evidence="1 2" key="1">
    <citation type="journal article" date="2022" name="bioRxiv">
        <title>Genomics of Preaxostyla Flagellates Illuminates Evolutionary Transitions and the Path Towards Mitochondrial Loss.</title>
        <authorList>
            <person name="Novak L.V.F."/>
            <person name="Treitli S.C."/>
            <person name="Pyrih J."/>
            <person name="Halakuc P."/>
            <person name="Pipaliya S.V."/>
            <person name="Vacek V."/>
            <person name="Brzon O."/>
            <person name="Soukal P."/>
            <person name="Eme L."/>
            <person name="Dacks J.B."/>
            <person name="Karnkowska A."/>
            <person name="Elias M."/>
            <person name="Hampl V."/>
        </authorList>
    </citation>
    <scope>NUCLEOTIDE SEQUENCE [LARGE SCALE GENOMIC DNA]</scope>
    <source>
        <strain evidence="1">NAU3</strain>
        <tissue evidence="1">Gut</tissue>
    </source>
</reference>